<evidence type="ECO:0000256" key="3">
    <source>
        <dbReference type="ARBA" id="ARBA00011897"/>
    </source>
</evidence>
<evidence type="ECO:0000313" key="9">
    <source>
        <dbReference type="EMBL" id="EKO36737.1"/>
    </source>
</evidence>
<dbReference type="PANTHER" id="PTHR42881:SF2">
    <property type="entry name" value="PROLYL ENDOPEPTIDASE"/>
    <property type="match status" value="1"/>
</dbReference>
<dbReference type="EC" id="3.4.21.26" evidence="3"/>
<evidence type="ECO:0000256" key="2">
    <source>
        <dbReference type="ARBA" id="ARBA00005228"/>
    </source>
</evidence>
<dbReference type="Gene3D" id="2.130.10.120">
    <property type="entry name" value="Prolyl oligopeptidase, N-terminal domain"/>
    <property type="match status" value="1"/>
</dbReference>
<dbReference type="Pfam" id="PF02897">
    <property type="entry name" value="Peptidase_S9_N"/>
    <property type="match status" value="1"/>
</dbReference>
<keyword evidence="5 9" id="KW-0378">Hydrolase</keyword>
<comment type="similarity">
    <text evidence="2">Belongs to the peptidase S9A family.</text>
</comment>
<dbReference type="Gene3D" id="3.40.50.1820">
    <property type="entry name" value="alpha/beta hydrolase"/>
    <property type="match status" value="1"/>
</dbReference>
<evidence type="ECO:0000256" key="6">
    <source>
        <dbReference type="ARBA" id="ARBA00022825"/>
    </source>
</evidence>
<dbReference type="SUPFAM" id="SSF53474">
    <property type="entry name" value="alpha/beta-Hydrolases"/>
    <property type="match status" value="1"/>
</dbReference>
<evidence type="ECO:0000313" key="10">
    <source>
        <dbReference type="Proteomes" id="UP000010310"/>
    </source>
</evidence>
<dbReference type="InterPro" id="IPR002471">
    <property type="entry name" value="Pept_S9_AS"/>
</dbReference>
<comment type="caution">
    <text evidence="9">The sequence shown here is derived from an EMBL/GenBank/DDBJ whole genome shotgun (WGS) entry which is preliminary data.</text>
</comment>
<dbReference type="InterPro" id="IPR029058">
    <property type="entry name" value="AB_hydrolase_fold"/>
</dbReference>
<evidence type="ECO:0000259" key="7">
    <source>
        <dbReference type="Pfam" id="PF00326"/>
    </source>
</evidence>
<keyword evidence="6" id="KW-0720">Serine protease</keyword>
<evidence type="ECO:0000259" key="8">
    <source>
        <dbReference type="Pfam" id="PF02897"/>
    </source>
</evidence>
<dbReference type="InterPro" id="IPR051167">
    <property type="entry name" value="Prolyl_oligopep/macrocyclase"/>
</dbReference>
<dbReference type="PROSITE" id="PS00708">
    <property type="entry name" value="PRO_ENDOPEP_SER"/>
    <property type="match status" value="1"/>
</dbReference>
<sequence>MKYFLLNSLSSDLKSWLIYICSFCILAGCSQEISVPKTKSIDHFDEYHGQKVSDPYRWLEDFTNDAVKEWVNEQNDFSKQFTQNKYQTSIKKNLESIWTSEYLSTPYKVQGKTFYYFNTGKLQQNKLMVKDCDSCIERVLIDPNQFSSDGTIALASASVSPDSKWLAFAQSDGGSDWRTWRIMDIENGQIMADELSWSKFSGAEWSPDSKGFFYRKYPIPNGEELSDVNTHPAIMYHALGTEQSMDRVIIENKEDPLLSWSISVSDDGQFKILYTTKGTDERNLVSIGRYDESFTPIIENFKASYTFIDSKNESLWFLTNENAPNGKVVRLDFGDLNAGFKDIISESDLPIRDVDMINQKLIVHYLEDTFSNIKYFSEEGIENGSLQTILPGTISGLSGKKDDVEVFYSFTNFKQPSQIYKLNLLNNAQELYWEEKLENFKSENYVSDMVFYPSKDGTLIPLHVSHKKGLALTSDTPVLLYGYGGFSISLVPRFSKRFLAWMNQGGVFALANLRGGSEYGKNWHEQGMLLNKQNVFDDFAYAAKFLHSKKIGSPHSTAIQGGSNGGLLVGAVMLQNPNLFGFAIPQVGVMDMLRFNKFTIGWGWESDYGSPENLEDFQNLYSYSPYHNIQDGVCYPPTLITTSDRDDRVVPSHSYKFAARLQNLQGCENPIMLRVETRAGHGAGKPRNKQISEIADIYGAAMSFIK</sequence>
<gene>
    <name evidence="9" type="ORF">B273_1031</name>
</gene>
<dbReference type="InterPro" id="IPR001375">
    <property type="entry name" value="Peptidase_S9_cat"/>
</dbReference>
<dbReference type="SUPFAM" id="SSF50993">
    <property type="entry name" value="Peptidase/esterase 'gauge' domain"/>
    <property type="match status" value="1"/>
</dbReference>
<dbReference type="GO" id="GO:0004252">
    <property type="term" value="F:serine-type endopeptidase activity"/>
    <property type="evidence" value="ECO:0007669"/>
    <property type="project" value="UniProtKB-EC"/>
</dbReference>
<evidence type="ECO:0000256" key="1">
    <source>
        <dbReference type="ARBA" id="ARBA00001070"/>
    </source>
</evidence>
<dbReference type="PATRIC" id="fig|1208365.4.peg.609"/>
<comment type="catalytic activity">
    <reaction evidence="1">
        <text>Hydrolysis of Pro-|-Xaa &gt;&gt; Ala-|-Xaa in oligopeptides.</text>
        <dbReference type="EC" id="3.4.21.26"/>
    </reaction>
</comment>
<evidence type="ECO:0000256" key="4">
    <source>
        <dbReference type="ARBA" id="ARBA00022670"/>
    </source>
</evidence>
<feature type="domain" description="Peptidase S9A N-terminal" evidence="8">
    <location>
        <begin position="36"/>
        <end position="432"/>
    </location>
</feature>
<keyword evidence="4" id="KW-0645">Protease</keyword>
<dbReference type="PANTHER" id="PTHR42881">
    <property type="entry name" value="PROLYL ENDOPEPTIDASE"/>
    <property type="match status" value="1"/>
</dbReference>
<organism evidence="9 10">
    <name type="scientific">SAR86 cluster bacterium SAR86E</name>
    <dbReference type="NCBI Taxonomy" id="1208365"/>
    <lineage>
        <taxon>Bacteria</taxon>
        <taxon>Pseudomonadati</taxon>
        <taxon>Pseudomonadota</taxon>
        <taxon>Gammaproteobacteria</taxon>
        <taxon>SAR86 cluster</taxon>
    </lineage>
</organism>
<dbReference type="InterPro" id="IPR002470">
    <property type="entry name" value="Peptidase_S9A"/>
</dbReference>
<dbReference type="PROSITE" id="PS51257">
    <property type="entry name" value="PROKAR_LIPOPROTEIN"/>
    <property type="match status" value="1"/>
</dbReference>
<keyword evidence="10" id="KW-1185">Reference proteome</keyword>
<dbReference type="PRINTS" id="PR00862">
    <property type="entry name" value="PROLIGOPTASE"/>
</dbReference>
<reference evidence="9 10" key="1">
    <citation type="submission" date="2012-09" db="EMBL/GenBank/DDBJ databases">
        <authorList>
            <person name="Dupont C.L."/>
            <person name="Rusch D.B."/>
            <person name="Lombardo M.-J."/>
            <person name="Novotny M."/>
            <person name="Yee-Greenbaum J."/>
            <person name="Laskin R."/>
        </authorList>
    </citation>
    <scope>NUCLEOTIDE SEQUENCE [LARGE SCALE GENOMIC DNA]</scope>
    <source>
        <strain evidence="9">SAR86E</strain>
    </source>
</reference>
<dbReference type="GO" id="GO:0005829">
    <property type="term" value="C:cytosol"/>
    <property type="evidence" value="ECO:0007669"/>
    <property type="project" value="TreeGrafter"/>
</dbReference>
<dbReference type="EMBL" id="AMWX01000002">
    <property type="protein sequence ID" value="EKO36737.1"/>
    <property type="molecule type" value="Genomic_DNA"/>
</dbReference>
<dbReference type="Pfam" id="PF00326">
    <property type="entry name" value="Peptidase_S9"/>
    <property type="match status" value="1"/>
</dbReference>
<accession>K6FDN1</accession>
<dbReference type="Proteomes" id="UP000010310">
    <property type="component" value="Unassembled WGS sequence"/>
</dbReference>
<name>K6FDN1_9GAMM</name>
<proteinExistence type="inferred from homology"/>
<dbReference type="InterPro" id="IPR023302">
    <property type="entry name" value="Pept_S9A_N"/>
</dbReference>
<dbReference type="STRING" id="1208365.B273_1031"/>
<dbReference type="GO" id="GO:0070012">
    <property type="term" value="F:oligopeptidase activity"/>
    <property type="evidence" value="ECO:0007669"/>
    <property type="project" value="TreeGrafter"/>
</dbReference>
<protein>
    <recommendedName>
        <fullName evidence="3">prolyl oligopeptidase</fullName>
        <ecNumber evidence="3">3.4.21.26</ecNumber>
    </recommendedName>
</protein>
<feature type="domain" description="Peptidase S9 prolyl oligopeptidase catalytic" evidence="7">
    <location>
        <begin position="493"/>
        <end position="698"/>
    </location>
</feature>
<dbReference type="AlphaFoldDB" id="K6FDN1"/>
<dbReference type="GO" id="GO:0006508">
    <property type="term" value="P:proteolysis"/>
    <property type="evidence" value="ECO:0007669"/>
    <property type="project" value="UniProtKB-KW"/>
</dbReference>
<dbReference type="FunFam" id="3.40.50.1820:FF:000005">
    <property type="entry name" value="Prolyl endopeptidase"/>
    <property type="match status" value="1"/>
</dbReference>
<evidence type="ECO:0000256" key="5">
    <source>
        <dbReference type="ARBA" id="ARBA00022801"/>
    </source>
</evidence>